<dbReference type="AlphaFoldDB" id="M4ZDM3"/>
<dbReference type="PROSITE" id="PS00599">
    <property type="entry name" value="AA_TRANSFER_CLASS_2"/>
    <property type="match status" value="1"/>
</dbReference>
<evidence type="ECO:0000313" key="17">
    <source>
        <dbReference type="EMBL" id="BAM91864.1"/>
    </source>
</evidence>
<dbReference type="Gene3D" id="3.90.1150.10">
    <property type="entry name" value="Aspartate Aminotransferase, domain 1"/>
    <property type="match status" value="1"/>
</dbReference>
<reference evidence="17 18" key="1">
    <citation type="journal article" date="2013" name="Appl. Environ. Microbiol.">
        <title>Genome analysis suggests that the soil oligotrophic bacterium Agromonas oligotrophica (Bradyrhizobium oligotrophicum) is a nitrogen-fixing symbiont of Aeschynomene indica.</title>
        <authorList>
            <person name="Okubo T."/>
            <person name="Fukushima S."/>
            <person name="Itakura M."/>
            <person name="Oshima K."/>
            <person name="Longtonglang A."/>
            <person name="Teaumroong N."/>
            <person name="Mitsui H."/>
            <person name="Hattori M."/>
            <person name="Hattori R."/>
            <person name="Hattori T."/>
            <person name="Minamisawa K."/>
        </authorList>
    </citation>
    <scope>NUCLEOTIDE SEQUENCE [LARGE SCALE GENOMIC DNA]</scope>
    <source>
        <strain evidence="17 18">S58</strain>
    </source>
</reference>
<evidence type="ECO:0000256" key="15">
    <source>
        <dbReference type="RuleBase" id="RU910713"/>
    </source>
</evidence>
<evidence type="ECO:0000313" key="18">
    <source>
        <dbReference type="Proteomes" id="UP000011841"/>
    </source>
</evidence>
<dbReference type="GO" id="GO:0030170">
    <property type="term" value="F:pyridoxal phosphate binding"/>
    <property type="evidence" value="ECO:0007669"/>
    <property type="project" value="UniProtKB-UniRule"/>
</dbReference>
<evidence type="ECO:0000256" key="10">
    <source>
        <dbReference type="ARBA" id="ARBA00031691"/>
    </source>
</evidence>
<dbReference type="CDD" id="cd06454">
    <property type="entry name" value="KBL_like"/>
    <property type="match status" value="1"/>
</dbReference>
<evidence type="ECO:0000256" key="8">
    <source>
        <dbReference type="ARBA" id="ARBA00023133"/>
    </source>
</evidence>
<dbReference type="Proteomes" id="UP000011841">
    <property type="component" value="Chromosome"/>
</dbReference>
<name>M4ZDM3_9BRAD</name>
<dbReference type="InterPro" id="IPR050087">
    <property type="entry name" value="AON_synthase_class-II"/>
</dbReference>
<dbReference type="GO" id="GO:0003870">
    <property type="term" value="F:5-aminolevulinate synthase activity"/>
    <property type="evidence" value="ECO:0007669"/>
    <property type="project" value="UniProtKB-EC"/>
</dbReference>
<protein>
    <recommendedName>
        <fullName evidence="5 15">5-aminolevulinate synthase</fullName>
        <ecNumber evidence="5 15">2.3.1.37</ecNumber>
    </recommendedName>
    <alternativeName>
        <fullName evidence="10 15">5-aminolevulinic acid synthase</fullName>
    </alternativeName>
    <alternativeName>
        <fullName evidence="11 15">Delta-ALA synthase</fullName>
    </alternativeName>
    <alternativeName>
        <fullName evidence="12 15">Delta-aminolevulinate synthase</fullName>
    </alternativeName>
</protein>
<dbReference type="OrthoDB" id="9807157at2"/>
<dbReference type="NCBIfam" id="TIGR01821">
    <property type="entry name" value="5aminolev_synth"/>
    <property type="match status" value="1"/>
</dbReference>
<gene>
    <name evidence="17" type="ORF">S58_58870</name>
</gene>
<dbReference type="KEGG" id="aol:S58_58870"/>
<evidence type="ECO:0000256" key="14">
    <source>
        <dbReference type="RuleBase" id="RU003693"/>
    </source>
</evidence>
<dbReference type="PATRIC" id="fig|1245469.3.peg.6027"/>
<proteinExistence type="inferred from homology"/>
<comment type="catalytic activity">
    <reaction evidence="13 15">
        <text>succinyl-CoA + glycine + H(+) = 5-aminolevulinate + CO2 + CoA</text>
        <dbReference type="Rhea" id="RHEA:12921"/>
        <dbReference type="ChEBI" id="CHEBI:15378"/>
        <dbReference type="ChEBI" id="CHEBI:16526"/>
        <dbReference type="ChEBI" id="CHEBI:57287"/>
        <dbReference type="ChEBI" id="CHEBI:57292"/>
        <dbReference type="ChEBI" id="CHEBI:57305"/>
        <dbReference type="ChEBI" id="CHEBI:356416"/>
        <dbReference type="EC" id="2.3.1.37"/>
    </reaction>
</comment>
<evidence type="ECO:0000256" key="1">
    <source>
        <dbReference type="ARBA" id="ARBA00001933"/>
    </source>
</evidence>
<evidence type="ECO:0000256" key="5">
    <source>
        <dbReference type="ARBA" id="ARBA00013257"/>
    </source>
</evidence>
<dbReference type="InterPro" id="IPR015422">
    <property type="entry name" value="PyrdxlP-dep_Trfase_small"/>
</dbReference>
<dbReference type="EC" id="2.3.1.37" evidence="5 15"/>
<evidence type="ECO:0000259" key="16">
    <source>
        <dbReference type="Pfam" id="PF00155"/>
    </source>
</evidence>
<feature type="domain" description="Aminotransferase class I/classII large" evidence="16">
    <location>
        <begin position="46"/>
        <end position="390"/>
    </location>
</feature>
<dbReference type="InterPro" id="IPR010961">
    <property type="entry name" value="4pyrrol_synth_NH2levulA_synth"/>
</dbReference>
<keyword evidence="7 14" id="KW-0663">Pyridoxal phosphate</keyword>
<evidence type="ECO:0000256" key="2">
    <source>
        <dbReference type="ARBA" id="ARBA00005029"/>
    </source>
</evidence>
<dbReference type="SUPFAM" id="SSF53383">
    <property type="entry name" value="PLP-dependent transferases"/>
    <property type="match status" value="1"/>
</dbReference>
<dbReference type="GeneID" id="301819617"/>
<dbReference type="PANTHER" id="PTHR13693:SF102">
    <property type="entry name" value="2-AMINO-3-KETOBUTYRATE COENZYME A LIGASE, MITOCHONDRIAL"/>
    <property type="match status" value="1"/>
</dbReference>
<dbReference type="eggNOG" id="COG0156">
    <property type="taxonomic scope" value="Bacteria"/>
</dbReference>
<dbReference type="FunFam" id="3.40.640.10:FF:000006">
    <property type="entry name" value="5-aminolevulinate synthase, mitochondrial"/>
    <property type="match status" value="1"/>
</dbReference>
<sequence length="403" mass="44484">MNYEDYFRRQLDGLRREGRYRVFADLERKAGAFPIATYRGPHGERDVAVWCSNDYLGMGQHPKVLEAMHAALDRCGAGAGGTRNISGTNHYHILLEDELAHLHGKQAALLFNSGYVSNWTSLSTLAARMPGCVILSDELNHASMIEGIRHSRCETRIWRHNDVADLRDKLSDLDPKVPKLIAFESVYSMDGDISPISDICDVADEYNAMTYLDEVHAVGLYGPRGGGISERDGVADRLTVIEGTLAKAFGVIGGYITASDTVCDFVRSFASGFIFSSSLPPAVAAGALTSIRHLKGSTVERARHQDRVARLRRRLDEAGVSHLDNPSHIVPVMVRDPVLCKRISDILLDRYGIYVQPINYPTVPRGTERLRITPSPYHSDADIEHLVSALSEIWAEMGLAQAA</sequence>
<dbReference type="Gene3D" id="3.40.640.10">
    <property type="entry name" value="Type I PLP-dependent aspartate aminotransferase-like (Major domain)"/>
    <property type="match status" value="1"/>
</dbReference>
<dbReference type="STRING" id="1245469.S58_58870"/>
<keyword evidence="8 15" id="KW-0350">Heme biosynthesis</keyword>
<comment type="pathway">
    <text evidence="2 15">Porphyrin-containing compound metabolism; protoporphyrin-IX biosynthesis; 5-aminolevulinate from glycine: step 1/1.</text>
</comment>
<evidence type="ECO:0000256" key="12">
    <source>
        <dbReference type="ARBA" id="ARBA00032773"/>
    </source>
</evidence>
<accession>M4ZDM3</accession>
<evidence type="ECO:0000256" key="9">
    <source>
        <dbReference type="ARBA" id="ARBA00023315"/>
    </source>
</evidence>
<dbReference type="UniPathway" id="UPA00251">
    <property type="reaction ID" value="UER00375"/>
</dbReference>
<dbReference type="InterPro" id="IPR015424">
    <property type="entry name" value="PyrdxlP-dep_Trfase"/>
</dbReference>
<dbReference type="InterPro" id="IPR015421">
    <property type="entry name" value="PyrdxlP-dep_Trfase_major"/>
</dbReference>
<evidence type="ECO:0000256" key="4">
    <source>
        <dbReference type="ARBA" id="ARBA00011738"/>
    </source>
</evidence>
<dbReference type="PANTHER" id="PTHR13693">
    <property type="entry name" value="CLASS II AMINOTRANSFERASE/8-AMINO-7-OXONONANOATE SYNTHASE"/>
    <property type="match status" value="1"/>
</dbReference>
<dbReference type="Pfam" id="PF00155">
    <property type="entry name" value="Aminotran_1_2"/>
    <property type="match status" value="1"/>
</dbReference>
<evidence type="ECO:0000256" key="7">
    <source>
        <dbReference type="ARBA" id="ARBA00022898"/>
    </source>
</evidence>
<evidence type="ECO:0000256" key="13">
    <source>
        <dbReference type="ARBA" id="ARBA00047654"/>
    </source>
</evidence>
<keyword evidence="9 15" id="KW-0012">Acyltransferase</keyword>
<dbReference type="EMBL" id="AP012603">
    <property type="protein sequence ID" value="BAM91864.1"/>
    <property type="molecule type" value="Genomic_DNA"/>
</dbReference>
<dbReference type="GO" id="GO:0006782">
    <property type="term" value="P:protoporphyrinogen IX biosynthetic process"/>
    <property type="evidence" value="ECO:0007669"/>
    <property type="project" value="UniProtKB-UniRule"/>
</dbReference>
<dbReference type="RefSeq" id="WP_015668950.1">
    <property type="nucleotide sequence ID" value="NC_020453.1"/>
</dbReference>
<comment type="subunit">
    <text evidence="4">Homodimer.</text>
</comment>
<evidence type="ECO:0000256" key="11">
    <source>
        <dbReference type="ARBA" id="ARBA00031945"/>
    </source>
</evidence>
<evidence type="ECO:0000256" key="3">
    <source>
        <dbReference type="ARBA" id="ARBA00008392"/>
    </source>
</evidence>
<comment type="cofactor">
    <cofactor evidence="1 14">
        <name>pyridoxal 5'-phosphate</name>
        <dbReference type="ChEBI" id="CHEBI:597326"/>
    </cofactor>
</comment>
<dbReference type="InterPro" id="IPR004839">
    <property type="entry name" value="Aminotransferase_I/II_large"/>
</dbReference>
<evidence type="ECO:0000256" key="6">
    <source>
        <dbReference type="ARBA" id="ARBA00022679"/>
    </source>
</evidence>
<keyword evidence="18" id="KW-1185">Reference proteome</keyword>
<organism evidence="17 18">
    <name type="scientific">Bradyrhizobium oligotrophicum S58</name>
    <dbReference type="NCBI Taxonomy" id="1245469"/>
    <lineage>
        <taxon>Bacteria</taxon>
        <taxon>Pseudomonadati</taxon>
        <taxon>Pseudomonadota</taxon>
        <taxon>Alphaproteobacteria</taxon>
        <taxon>Hyphomicrobiales</taxon>
        <taxon>Nitrobacteraceae</taxon>
        <taxon>Bradyrhizobium</taxon>
    </lineage>
</organism>
<comment type="similarity">
    <text evidence="3 14">Belongs to the class-II pyridoxal-phosphate-dependent aminotransferase family.</text>
</comment>
<dbReference type="InterPro" id="IPR001917">
    <property type="entry name" value="Aminotrans_II_pyridoxalP_BS"/>
</dbReference>
<keyword evidence="6 15" id="KW-0808">Transferase</keyword>
<dbReference type="HOGENOM" id="CLU_015846_11_1_5"/>